<name>A0A546X0Z5_RHIRH</name>
<dbReference type="Gene3D" id="3.40.50.300">
    <property type="entry name" value="P-loop containing nucleotide triphosphate hydrolases"/>
    <property type="match status" value="1"/>
</dbReference>
<protein>
    <submittedName>
        <fullName evidence="9">Type IV secretory system conjugative DNA transfer family protein</fullName>
    </submittedName>
</protein>
<evidence type="ECO:0000256" key="5">
    <source>
        <dbReference type="ARBA" id="ARBA00022971"/>
    </source>
</evidence>
<comment type="caution">
    <text evidence="9">The sequence shown here is derived from an EMBL/GenBank/DDBJ whole genome shotgun (WGS) entry which is preliminary data.</text>
</comment>
<evidence type="ECO:0000256" key="8">
    <source>
        <dbReference type="SAM" id="Phobius"/>
    </source>
</evidence>
<sequence length="548" mass="59257">MRITRAFSTMFGRAVRNPIWAISALLLSVLSRNGLGFVVLYVGIVLVTGIVAGPMLIEAGFPTGTWGWAVFNIAFLFAMVLLFFAMLAPFVVLHFGEIDADTHGSARFATAKEVAPLTRTDDGLLIGRDGKTGKLLRYDGPAHLLTMAPTRTGKGVGTIIPNLLTADRSVICIDPKGENAKITGRARETFGPVHVLDPFGVTGMRSAAFNPLDTLDPASLDVAEDASTLADALVFDEPGMAGEAHWNEEAKALISGLLLKIVAAESPGRRHLGTLREYLTMAPESFAALLKRMQESDEAGGLIARAANRHLGKSDREAAGVLSAAQRHTHFLDSPRMTAVLGRSDFRFADLKRNNVTVFLVLPPDRLSTYSRWLRLLASQSLLDMARDQAKPPVPVLYLLDEFAALGHLAPVERAMGLMAGYGVQLWPILQDVHQLRATYGQRAGTFLSNAGVLQVFGVNDHDSARLVSDLLGQETVVFQTMAHALDSDKSGISYSQQHTARPLLTPDEVRNLPAQGQLLFLAGQRPIVAAKLAYYADPEFKGAFDPA</sequence>
<dbReference type="Proteomes" id="UP000315434">
    <property type="component" value="Unassembled WGS sequence"/>
</dbReference>
<dbReference type="PANTHER" id="PTHR37937:SF1">
    <property type="entry name" value="CONJUGATIVE TRANSFER: DNA TRANSPORT"/>
    <property type="match status" value="1"/>
</dbReference>
<evidence type="ECO:0000256" key="2">
    <source>
        <dbReference type="ARBA" id="ARBA00008806"/>
    </source>
</evidence>
<organism evidence="9 10">
    <name type="scientific">Rhizobium rhizogenes</name>
    <name type="common">Agrobacterium rhizogenes</name>
    <dbReference type="NCBI Taxonomy" id="359"/>
    <lineage>
        <taxon>Bacteria</taxon>
        <taxon>Pseudomonadati</taxon>
        <taxon>Pseudomonadota</taxon>
        <taxon>Alphaproteobacteria</taxon>
        <taxon>Hyphomicrobiales</taxon>
        <taxon>Rhizobiaceae</taxon>
        <taxon>Rhizobium/Agrobacterium group</taxon>
        <taxon>Rhizobium</taxon>
    </lineage>
</organism>
<dbReference type="SUPFAM" id="SSF52540">
    <property type="entry name" value="P-loop containing nucleoside triphosphate hydrolases"/>
    <property type="match status" value="1"/>
</dbReference>
<proteinExistence type="inferred from homology"/>
<comment type="subcellular location">
    <subcellularLocation>
        <location evidence="1">Cell membrane</location>
        <topology evidence="1">Multi-pass membrane protein</topology>
    </subcellularLocation>
</comment>
<keyword evidence="5" id="KW-0184">Conjugation</keyword>
<dbReference type="Pfam" id="PF02534">
    <property type="entry name" value="T4SS-DNA_transf"/>
    <property type="match status" value="1"/>
</dbReference>
<keyword evidence="7 8" id="KW-0472">Membrane</keyword>
<accession>A0A546X0Z5</accession>
<dbReference type="PANTHER" id="PTHR37937">
    <property type="entry name" value="CONJUGATIVE TRANSFER: DNA TRANSPORT"/>
    <property type="match status" value="1"/>
</dbReference>
<dbReference type="GO" id="GO:0005886">
    <property type="term" value="C:plasma membrane"/>
    <property type="evidence" value="ECO:0007669"/>
    <property type="project" value="UniProtKB-SubCell"/>
</dbReference>
<evidence type="ECO:0000256" key="7">
    <source>
        <dbReference type="ARBA" id="ARBA00023136"/>
    </source>
</evidence>
<evidence type="ECO:0000256" key="1">
    <source>
        <dbReference type="ARBA" id="ARBA00004651"/>
    </source>
</evidence>
<dbReference type="CDD" id="cd01127">
    <property type="entry name" value="TrwB_TraG_TraD_VirD4"/>
    <property type="match status" value="1"/>
</dbReference>
<dbReference type="InterPro" id="IPR027417">
    <property type="entry name" value="P-loop_NTPase"/>
</dbReference>
<keyword evidence="4 8" id="KW-0812">Transmembrane</keyword>
<feature type="transmembrane region" description="Helical" evidence="8">
    <location>
        <begin position="73"/>
        <end position="95"/>
    </location>
</feature>
<keyword evidence="3" id="KW-1003">Cell membrane</keyword>
<dbReference type="OrthoDB" id="9759295at2"/>
<evidence type="ECO:0000256" key="4">
    <source>
        <dbReference type="ARBA" id="ARBA00022692"/>
    </source>
</evidence>
<evidence type="ECO:0000313" key="9">
    <source>
        <dbReference type="EMBL" id="TRA94431.1"/>
    </source>
</evidence>
<evidence type="ECO:0000313" key="10">
    <source>
        <dbReference type="Proteomes" id="UP000315434"/>
    </source>
</evidence>
<dbReference type="InterPro" id="IPR051539">
    <property type="entry name" value="T4SS-coupling_protein"/>
</dbReference>
<dbReference type="RefSeq" id="WP_142843678.1">
    <property type="nucleotide sequence ID" value="NZ_SGNY01000015.1"/>
</dbReference>
<feature type="transmembrane region" description="Helical" evidence="8">
    <location>
        <begin position="41"/>
        <end position="61"/>
    </location>
</feature>
<evidence type="ECO:0000256" key="6">
    <source>
        <dbReference type="ARBA" id="ARBA00022989"/>
    </source>
</evidence>
<dbReference type="EMBL" id="SGNY01000015">
    <property type="protein sequence ID" value="TRA94431.1"/>
    <property type="molecule type" value="Genomic_DNA"/>
</dbReference>
<comment type="similarity">
    <text evidence="2">Belongs to the VirD4/TraG family.</text>
</comment>
<dbReference type="AlphaFoldDB" id="A0A546X0Z5"/>
<reference evidence="9 10" key="1">
    <citation type="journal article" date="2019" name="Appl. Microbiol. Biotechnol.">
        <title>Differential efficiency of wild type rhizogenic strains for rol gene transformation of plants.</title>
        <authorList>
            <person name="Desmet S."/>
            <person name="De Keyser E."/>
            <person name="Van Vaerenbergh J."/>
            <person name="Baeyen S."/>
            <person name="Van Huylenbroeck J."/>
            <person name="Geelen D."/>
            <person name="Dhooghe E."/>
        </authorList>
    </citation>
    <scope>NUCLEOTIDE SEQUENCE [LARGE SCALE GENOMIC DNA]</scope>
    <source>
        <strain evidence="9 10">GBBC3284</strain>
    </source>
</reference>
<keyword evidence="6 8" id="KW-1133">Transmembrane helix</keyword>
<evidence type="ECO:0000256" key="3">
    <source>
        <dbReference type="ARBA" id="ARBA00022475"/>
    </source>
</evidence>
<gene>
    <name evidence="9" type="ORF">EXN68_27010</name>
</gene>
<dbReference type="InterPro" id="IPR003688">
    <property type="entry name" value="TraG/VirD4"/>
</dbReference>